<gene>
    <name evidence="2" type="ORF">KJ970_13010</name>
</gene>
<evidence type="ECO:0000313" key="3">
    <source>
        <dbReference type="Proteomes" id="UP000777784"/>
    </source>
</evidence>
<feature type="region of interest" description="Disordered" evidence="1">
    <location>
        <begin position="106"/>
        <end position="152"/>
    </location>
</feature>
<comment type="caution">
    <text evidence="2">The sequence shown here is derived from an EMBL/GenBank/DDBJ whole genome shotgun (WGS) entry which is preliminary data.</text>
</comment>
<reference evidence="2" key="1">
    <citation type="submission" date="2021-05" db="EMBL/GenBank/DDBJ databases">
        <title>Energy efficiency and biological interactions define the core microbiome of deep oligotrophic groundwater.</title>
        <authorList>
            <person name="Mehrshad M."/>
            <person name="Lopez-Fernandez M."/>
            <person name="Bell E."/>
            <person name="Bernier-Latmani R."/>
            <person name="Bertilsson S."/>
            <person name="Dopson M."/>
        </authorList>
    </citation>
    <scope>NUCLEOTIDE SEQUENCE</scope>
    <source>
        <strain evidence="2">Modern_marine.mb.64</strain>
    </source>
</reference>
<name>A0A948S0Z3_UNCEI</name>
<sequence length="152" mass="17038">MEKSASEDKLGDRLKRQIREIYSVASVKTEEYARIGKKRLDILSLSRDVAREKRSLGERVYELSQRDDTESILPDVTVKAIIGRIRKLEVEIGELEAEISKIREEARKAREEETKAGAGTLHEKGSDGVARPEEKPEASTATEDDDSQPDGV</sequence>
<proteinExistence type="predicted"/>
<dbReference type="Proteomes" id="UP000777784">
    <property type="component" value="Unassembled WGS sequence"/>
</dbReference>
<feature type="compositionally biased region" description="Acidic residues" evidence="1">
    <location>
        <begin position="142"/>
        <end position="152"/>
    </location>
</feature>
<accession>A0A948S0Z3</accession>
<feature type="compositionally biased region" description="Basic and acidic residues" evidence="1">
    <location>
        <begin position="106"/>
        <end position="137"/>
    </location>
</feature>
<evidence type="ECO:0000313" key="2">
    <source>
        <dbReference type="EMBL" id="MBU2691834.1"/>
    </source>
</evidence>
<evidence type="ECO:0000256" key="1">
    <source>
        <dbReference type="SAM" id="MobiDB-lite"/>
    </source>
</evidence>
<organism evidence="2 3">
    <name type="scientific">Eiseniibacteriota bacterium</name>
    <dbReference type="NCBI Taxonomy" id="2212470"/>
    <lineage>
        <taxon>Bacteria</taxon>
        <taxon>Candidatus Eiseniibacteriota</taxon>
    </lineage>
</organism>
<dbReference type="AlphaFoldDB" id="A0A948S0Z3"/>
<protein>
    <submittedName>
        <fullName evidence="2">Uncharacterized protein</fullName>
    </submittedName>
</protein>
<dbReference type="EMBL" id="JAHJDP010000077">
    <property type="protein sequence ID" value="MBU2691834.1"/>
    <property type="molecule type" value="Genomic_DNA"/>
</dbReference>